<dbReference type="InterPro" id="IPR050242">
    <property type="entry name" value="JAMM_MPN+_peptidase_M67A"/>
</dbReference>
<reference evidence="2" key="1">
    <citation type="submission" date="2020-12" db="EMBL/GenBank/DDBJ databases">
        <title>Metabolic potential, ecology and presence of endohyphal bacteria is reflected in genomic diversity of Mucoromycotina.</title>
        <authorList>
            <person name="Muszewska A."/>
            <person name="Okrasinska A."/>
            <person name="Steczkiewicz K."/>
            <person name="Drgas O."/>
            <person name="Orlowska M."/>
            <person name="Perlinska-Lenart U."/>
            <person name="Aleksandrzak-Piekarczyk T."/>
            <person name="Szatraj K."/>
            <person name="Zielenkiewicz U."/>
            <person name="Pilsyk S."/>
            <person name="Malc E."/>
            <person name="Mieczkowski P."/>
            <person name="Kruszewska J.S."/>
            <person name="Biernat P."/>
            <person name="Pawlowska J."/>
        </authorList>
    </citation>
    <scope>NUCLEOTIDE SEQUENCE</scope>
    <source>
        <strain evidence="2">WA0000051536</strain>
    </source>
</reference>
<dbReference type="AlphaFoldDB" id="A0A8H7PXM1"/>
<dbReference type="Proteomes" id="UP000612746">
    <property type="component" value="Unassembled WGS sequence"/>
</dbReference>
<evidence type="ECO:0000313" key="3">
    <source>
        <dbReference type="Proteomes" id="UP000612746"/>
    </source>
</evidence>
<proteinExistence type="predicted"/>
<keyword evidence="3" id="KW-1185">Reference proteome</keyword>
<feature type="non-terminal residue" evidence="2">
    <location>
        <position position="1"/>
    </location>
</feature>
<feature type="chain" id="PRO_5034819969" evidence="1">
    <location>
        <begin position="31"/>
        <end position="278"/>
    </location>
</feature>
<dbReference type="Gene3D" id="3.40.140.10">
    <property type="entry name" value="Cytidine Deaminase, domain 2"/>
    <property type="match status" value="1"/>
</dbReference>
<protein>
    <submittedName>
        <fullName evidence="2">Uncharacterized protein</fullName>
    </submittedName>
</protein>
<name>A0A8H7PXM1_9FUNG</name>
<evidence type="ECO:0000256" key="1">
    <source>
        <dbReference type="SAM" id="SignalP"/>
    </source>
</evidence>
<comment type="caution">
    <text evidence="2">The sequence shown here is derived from an EMBL/GenBank/DDBJ whole genome shotgun (WGS) entry which is preliminary data.</text>
</comment>
<dbReference type="OrthoDB" id="446074at2759"/>
<accession>A0A8H7PXM1</accession>
<organism evidence="2 3">
    <name type="scientific">Umbelopsis vinacea</name>
    <dbReference type="NCBI Taxonomy" id="44442"/>
    <lineage>
        <taxon>Eukaryota</taxon>
        <taxon>Fungi</taxon>
        <taxon>Fungi incertae sedis</taxon>
        <taxon>Mucoromycota</taxon>
        <taxon>Mucoromycotina</taxon>
        <taxon>Umbelopsidomycetes</taxon>
        <taxon>Umbelopsidales</taxon>
        <taxon>Umbelopsidaceae</taxon>
        <taxon>Umbelopsis</taxon>
    </lineage>
</organism>
<dbReference type="PANTHER" id="PTHR10410">
    <property type="entry name" value="EUKARYOTIC TRANSLATION INITIATION FACTOR 3 -RELATED"/>
    <property type="match status" value="1"/>
</dbReference>
<evidence type="ECO:0000313" key="2">
    <source>
        <dbReference type="EMBL" id="KAG2181693.1"/>
    </source>
</evidence>
<gene>
    <name evidence="2" type="ORF">INT44_008508</name>
</gene>
<feature type="signal peptide" evidence="1">
    <location>
        <begin position="1"/>
        <end position="30"/>
    </location>
</feature>
<keyword evidence="1" id="KW-0732">Signal</keyword>
<dbReference type="EMBL" id="JAEPRA010000008">
    <property type="protein sequence ID" value="KAG2181693.1"/>
    <property type="molecule type" value="Genomic_DNA"/>
</dbReference>
<sequence length="278" mass="31530">MQPLPKRFISLETLMHYFQLLLILSTDVQEEIIGVLLGNWQQPRNASNPFARDQSVAVVEAVCILTRSDKRKDRVEISPIQLHLAVVEAEKIEKELGRQICVVGWVDVRTQLSQQMMDSRFFGLIVSCFDTDVDLTQRLQITCFQSKEDPATGPIRCNVPLEILPNNSMEAHTCETIIDICRKVYEEQGKELALTAQRVKYDCKSDAEPEEPMLLSESNSASTSLPQKLNELYNAGIYGQEITSLIDKLVLPATETTNQRHQANLREIKRLEALYPAL</sequence>